<feature type="domain" description="IrrE N-terminal-like" evidence="1">
    <location>
        <begin position="37"/>
        <end position="78"/>
    </location>
</feature>
<proteinExistence type="predicted"/>
<dbReference type="InterPro" id="IPR010359">
    <property type="entry name" value="IrrE_HExxH"/>
</dbReference>
<protein>
    <recommendedName>
        <fullName evidence="1">IrrE N-terminal-like domain-containing protein</fullName>
    </recommendedName>
</protein>
<dbReference type="Pfam" id="PF06114">
    <property type="entry name" value="Peptidase_M78"/>
    <property type="match status" value="1"/>
</dbReference>
<keyword evidence="3" id="KW-1185">Reference proteome</keyword>
<accession>C8VWR2</accession>
<evidence type="ECO:0000313" key="3">
    <source>
        <dbReference type="Proteomes" id="UP000002217"/>
    </source>
</evidence>
<evidence type="ECO:0000313" key="2">
    <source>
        <dbReference type="EMBL" id="ACV64426.1"/>
    </source>
</evidence>
<dbReference type="HOGENOM" id="CLU_2600312_0_0_9"/>
<sequence length="79" mass="9236">MACALSVKESVYGALLKLACKRCIAVIEEYFTEDEKLYNGFLVRYENQDCYIIILNKYRTIEQKIFTLAHELGHYALHI</sequence>
<gene>
    <name evidence="2" type="ordered locus">Dtox_3718</name>
</gene>
<name>C8VWR2_DESAS</name>
<reference evidence="2 3" key="1">
    <citation type="journal article" date="2009" name="Stand. Genomic Sci.">
        <title>Complete genome sequence of Desulfotomaculum acetoxidans type strain (5575).</title>
        <authorList>
            <person name="Spring S."/>
            <person name="Lapidus A."/>
            <person name="Schroder M."/>
            <person name="Gleim D."/>
            <person name="Sims D."/>
            <person name="Meincke L."/>
            <person name="Glavina Del Rio T."/>
            <person name="Tice H."/>
            <person name="Copeland A."/>
            <person name="Cheng J.F."/>
            <person name="Lucas S."/>
            <person name="Chen F."/>
            <person name="Nolan M."/>
            <person name="Bruce D."/>
            <person name="Goodwin L."/>
            <person name="Pitluck S."/>
            <person name="Ivanova N."/>
            <person name="Mavromatis K."/>
            <person name="Mikhailova N."/>
            <person name="Pati A."/>
            <person name="Chen A."/>
            <person name="Palaniappan K."/>
            <person name="Land M."/>
            <person name="Hauser L."/>
            <person name="Chang Y.J."/>
            <person name="Jeffries C.D."/>
            <person name="Chain P."/>
            <person name="Saunders E."/>
            <person name="Brettin T."/>
            <person name="Detter J.C."/>
            <person name="Goker M."/>
            <person name="Bristow J."/>
            <person name="Eisen J.A."/>
            <person name="Markowitz V."/>
            <person name="Hugenholtz P."/>
            <person name="Kyrpides N.C."/>
            <person name="Klenk H.P."/>
            <person name="Han C."/>
        </authorList>
    </citation>
    <scope>NUCLEOTIDE SEQUENCE [LARGE SCALE GENOMIC DNA]</scope>
    <source>
        <strain evidence="3">ATCC 49208 / DSM 771 / VKM B-1644</strain>
    </source>
</reference>
<dbReference type="KEGG" id="dae:Dtox_3718"/>
<dbReference type="STRING" id="485916.Dtox_3718"/>
<dbReference type="OrthoDB" id="9816277at2"/>
<dbReference type="Gene3D" id="1.10.10.2910">
    <property type="match status" value="1"/>
</dbReference>
<evidence type="ECO:0000259" key="1">
    <source>
        <dbReference type="Pfam" id="PF06114"/>
    </source>
</evidence>
<dbReference type="AlphaFoldDB" id="C8VWR2"/>
<dbReference type="RefSeq" id="WP_015759111.1">
    <property type="nucleotide sequence ID" value="NC_013216.1"/>
</dbReference>
<dbReference type="Proteomes" id="UP000002217">
    <property type="component" value="Chromosome"/>
</dbReference>
<organism evidence="2 3">
    <name type="scientific">Desulfofarcimen acetoxidans (strain ATCC 49208 / DSM 771 / KCTC 5769 / VKM B-1644 / 5575)</name>
    <name type="common">Desulfotomaculum acetoxidans</name>
    <dbReference type="NCBI Taxonomy" id="485916"/>
    <lineage>
        <taxon>Bacteria</taxon>
        <taxon>Bacillati</taxon>
        <taxon>Bacillota</taxon>
        <taxon>Clostridia</taxon>
        <taxon>Eubacteriales</taxon>
        <taxon>Peptococcaceae</taxon>
        <taxon>Desulfofarcimen</taxon>
    </lineage>
</organism>
<dbReference type="EMBL" id="CP001720">
    <property type="protein sequence ID" value="ACV64426.1"/>
    <property type="molecule type" value="Genomic_DNA"/>
</dbReference>